<name>A0A2G3E1B1_9FIRM</name>
<proteinExistence type="predicted"/>
<evidence type="ECO:0000259" key="5">
    <source>
        <dbReference type="PROSITE" id="PS50110"/>
    </source>
</evidence>
<dbReference type="InterPro" id="IPR001789">
    <property type="entry name" value="Sig_transdc_resp-reg_receiver"/>
</dbReference>
<keyword evidence="7" id="KW-1185">Reference proteome</keyword>
<dbReference type="GO" id="GO:0003677">
    <property type="term" value="F:DNA binding"/>
    <property type="evidence" value="ECO:0007669"/>
    <property type="project" value="UniProtKB-KW"/>
</dbReference>
<dbReference type="SMART" id="SM00448">
    <property type="entry name" value="REC"/>
    <property type="match status" value="1"/>
</dbReference>
<feature type="domain" description="Response regulatory" evidence="5">
    <location>
        <begin position="2"/>
        <end position="128"/>
    </location>
</feature>
<organism evidence="6 7">
    <name type="scientific">Agathobacter ruminis</name>
    <dbReference type="NCBI Taxonomy" id="1712665"/>
    <lineage>
        <taxon>Bacteria</taxon>
        <taxon>Bacillati</taxon>
        <taxon>Bacillota</taxon>
        <taxon>Clostridia</taxon>
        <taxon>Lachnospirales</taxon>
        <taxon>Lachnospiraceae</taxon>
        <taxon>Agathobacter</taxon>
    </lineage>
</organism>
<comment type="function">
    <text evidence="3">May play the central regulatory role in sporulation. It may be an element of the effector pathway responsible for the activation of sporulation genes in response to nutritional stress. Spo0A may act in concert with spo0H (a sigma factor) to control the expression of some genes that are critical to the sporulation process.</text>
</comment>
<evidence type="ECO:0000256" key="2">
    <source>
        <dbReference type="ARBA" id="ARBA00022553"/>
    </source>
</evidence>
<dbReference type="SUPFAM" id="SSF52172">
    <property type="entry name" value="CheY-like"/>
    <property type="match status" value="1"/>
</dbReference>
<protein>
    <recommendedName>
        <fullName evidence="1">Stage 0 sporulation protein A homolog</fullName>
    </recommendedName>
</protein>
<reference evidence="6 7" key="2">
    <citation type="submission" date="2017-10" db="EMBL/GenBank/DDBJ databases">
        <authorList>
            <person name="Banno H."/>
            <person name="Chua N.-H."/>
        </authorList>
    </citation>
    <scope>NUCLEOTIDE SEQUENCE [LARGE SCALE GENOMIC DNA]</scope>
    <source>
        <strain evidence="6 7">JK623</strain>
    </source>
</reference>
<sequence>MKILLAEDDFVTRKFMTNFLSKYGDCDVTVDGMEAVDAFMMSLEENEPYDLVCLDIMMPVMDGYQALMGIRNLEKEHGISVEDGTKVIMTTALTDEKNVKMAFELGCTIYSGKPIDQERFEQALKKIGLI</sequence>
<gene>
    <name evidence="6" type="ORF">CSX02_09965</name>
</gene>
<dbReference type="InterPro" id="IPR011006">
    <property type="entry name" value="CheY-like_superfamily"/>
</dbReference>
<dbReference type="Proteomes" id="UP000224563">
    <property type="component" value="Unassembled WGS sequence"/>
</dbReference>
<feature type="modified residue" description="4-aspartylphosphate" evidence="4">
    <location>
        <position position="55"/>
    </location>
</feature>
<dbReference type="PANTHER" id="PTHR43719:SF28">
    <property type="entry name" value="PEROXIDE STRESS-ACTIVATED HISTIDINE KINASE MAK1-RELATED"/>
    <property type="match status" value="1"/>
</dbReference>
<accession>A0A2G3E1B1</accession>
<reference evidence="6 7" key="1">
    <citation type="submission" date="2017-10" db="EMBL/GenBank/DDBJ databases">
        <title>Resolving the taxonomy of Roseburia spp., Eubacterium rectale and Agathobacter spp. through phylogenomic analysis.</title>
        <authorList>
            <person name="Sheridan P.O."/>
            <person name="Walker A.W."/>
            <person name="Duncan S.H."/>
            <person name="Scott K.P."/>
            <person name="Toole P.W.O."/>
            <person name="Luis P."/>
            <person name="Flint H.J."/>
        </authorList>
    </citation>
    <scope>NUCLEOTIDE SEQUENCE [LARGE SCALE GENOMIC DNA]</scope>
    <source>
        <strain evidence="6 7">JK623</strain>
    </source>
</reference>
<dbReference type="RefSeq" id="WP_031543423.1">
    <property type="nucleotide sequence ID" value="NZ_JANSWH010000074.1"/>
</dbReference>
<evidence type="ECO:0000256" key="1">
    <source>
        <dbReference type="ARBA" id="ARBA00018672"/>
    </source>
</evidence>
<dbReference type="Gene3D" id="3.40.50.2300">
    <property type="match status" value="1"/>
</dbReference>
<dbReference type="PANTHER" id="PTHR43719">
    <property type="entry name" value="TWO-COMPONENT HISTIDINE KINASE"/>
    <property type="match status" value="1"/>
</dbReference>
<evidence type="ECO:0000256" key="4">
    <source>
        <dbReference type="PROSITE-ProRule" id="PRU00169"/>
    </source>
</evidence>
<evidence type="ECO:0000256" key="3">
    <source>
        <dbReference type="ARBA" id="ARBA00024867"/>
    </source>
</evidence>
<dbReference type="Pfam" id="PF00072">
    <property type="entry name" value="Response_reg"/>
    <property type="match status" value="1"/>
</dbReference>
<keyword evidence="2 4" id="KW-0597">Phosphoprotein</keyword>
<dbReference type="InterPro" id="IPR050956">
    <property type="entry name" value="2C_system_His_kinase"/>
</dbReference>
<dbReference type="EMBL" id="PDYG01000087">
    <property type="protein sequence ID" value="PHU37011.1"/>
    <property type="molecule type" value="Genomic_DNA"/>
</dbReference>
<evidence type="ECO:0000313" key="7">
    <source>
        <dbReference type="Proteomes" id="UP000224563"/>
    </source>
</evidence>
<evidence type="ECO:0000313" key="6">
    <source>
        <dbReference type="EMBL" id="PHU37011.1"/>
    </source>
</evidence>
<keyword evidence="6" id="KW-0238">DNA-binding</keyword>
<dbReference type="GO" id="GO:0000160">
    <property type="term" value="P:phosphorelay signal transduction system"/>
    <property type="evidence" value="ECO:0007669"/>
    <property type="project" value="InterPro"/>
</dbReference>
<dbReference type="CDD" id="cd17546">
    <property type="entry name" value="REC_hyHK_CKI1_RcsC-like"/>
    <property type="match status" value="1"/>
</dbReference>
<comment type="caution">
    <text evidence="6">The sequence shown here is derived from an EMBL/GenBank/DDBJ whole genome shotgun (WGS) entry which is preliminary data.</text>
</comment>
<dbReference type="AlphaFoldDB" id="A0A2G3E1B1"/>
<dbReference type="PROSITE" id="PS50110">
    <property type="entry name" value="RESPONSE_REGULATORY"/>
    <property type="match status" value="1"/>
</dbReference>